<dbReference type="CDD" id="cd00077">
    <property type="entry name" value="HDc"/>
    <property type="match status" value="1"/>
</dbReference>
<name>A0A6G1X7N4_9BACI</name>
<dbReference type="AlphaFoldDB" id="A0A6G1X7N4"/>
<dbReference type="Proteomes" id="UP000480185">
    <property type="component" value="Unassembled WGS sequence"/>
</dbReference>
<dbReference type="Pfam" id="PF01966">
    <property type="entry name" value="HD"/>
    <property type="match status" value="1"/>
</dbReference>
<dbReference type="GO" id="GO:0004527">
    <property type="term" value="F:exonuclease activity"/>
    <property type="evidence" value="ECO:0007669"/>
    <property type="project" value="UniProtKB-KW"/>
</dbReference>
<dbReference type="Gene3D" id="2.40.50.140">
    <property type="entry name" value="Nucleic acid-binding proteins"/>
    <property type="match status" value="1"/>
</dbReference>
<reference evidence="5 6" key="1">
    <citation type="submission" date="2019-11" db="EMBL/GenBank/DDBJ databases">
        <authorList>
            <person name="Li J."/>
        </authorList>
    </citation>
    <scope>NUCLEOTIDE SEQUENCE [LARGE SCALE GENOMIC DNA]</scope>
    <source>
        <strain evidence="5 6">J4</strain>
    </source>
</reference>
<keyword evidence="2" id="KW-0378">Hydrolase</keyword>
<feature type="domain" description="HD" evidence="4">
    <location>
        <begin position="163"/>
        <end position="279"/>
    </location>
</feature>
<evidence type="ECO:0000256" key="1">
    <source>
        <dbReference type="ARBA" id="ARBA00022722"/>
    </source>
</evidence>
<dbReference type="InterPro" id="IPR006674">
    <property type="entry name" value="HD_domain"/>
</dbReference>
<dbReference type="GO" id="GO:0003676">
    <property type="term" value="F:nucleic acid binding"/>
    <property type="evidence" value="ECO:0007669"/>
    <property type="project" value="InterPro"/>
</dbReference>
<dbReference type="InterPro" id="IPR050798">
    <property type="entry name" value="YhaM_exoribonuc/phosphodiest"/>
</dbReference>
<dbReference type="InterPro" id="IPR012340">
    <property type="entry name" value="NA-bd_OB-fold"/>
</dbReference>
<evidence type="ECO:0000256" key="3">
    <source>
        <dbReference type="ARBA" id="ARBA00022839"/>
    </source>
</evidence>
<dbReference type="PANTHER" id="PTHR37294:SF1">
    <property type="entry name" value="3'-5' EXORIBONUCLEASE YHAM"/>
    <property type="match status" value="1"/>
</dbReference>
<dbReference type="PANTHER" id="PTHR37294">
    <property type="entry name" value="3'-5' EXORIBONUCLEASE YHAM"/>
    <property type="match status" value="1"/>
</dbReference>
<dbReference type="SUPFAM" id="SSF50249">
    <property type="entry name" value="Nucleic acid-binding proteins"/>
    <property type="match status" value="1"/>
</dbReference>
<evidence type="ECO:0000256" key="2">
    <source>
        <dbReference type="ARBA" id="ARBA00022801"/>
    </source>
</evidence>
<keyword evidence="1" id="KW-0540">Nuclease</keyword>
<evidence type="ECO:0000313" key="6">
    <source>
        <dbReference type="Proteomes" id="UP000480185"/>
    </source>
</evidence>
<proteinExistence type="predicted"/>
<keyword evidence="3" id="KW-0269">Exonuclease</keyword>
<dbReference type="OrthoDB" id="9778453at2"/>
<evidence type="ECO:0000259" key="4">
    <source>
        <dbReference type="PROSITE" id="PS51831"/>
    </source>
</evidence>
<evidence type="ECO:0000313" key="5">
    <source>
        <dbReference type="EMBL" id="MRG86915.1"/>
    </source>
</evidence>
<organism evidence="5 6">
    <name type="scientific">Salinibacillus xinjiangensis</name>
    <dbReference type="NCBI Taxonomy" id="1229268"/>
    <lineage>
        <taxon>Bacteria</taxon>
        <taxon>Bacillati</taxon>
        <taxon>Bacillota</taxon>
        <taxon>Bacilli</taxon>
        <taxon>Bacillales</taxon>
        <taxon>Bacillaceae</taxon>
        <taxon>Salinibacillus</taxon>
    </lineage>
</organism>
<dbReference type="Pfam" id="PF01336">
    <property type="entry name" value="tRNA_anti-codon"/>
    <property type="match status" value="1"/>
</dbReference>
<dbReference type="PROSITE" id="PS51831">
    <property type="entry name" value="HD"/>
    <property type="match status" value="1"/>
</dbReference>
<comment type="caution">
    <text evidence="5">The sequence shown here is derived from an EMBL/GenBank/DDBJ whole genome shotgun (WGS) entry which is preliminary data.</text>
</comment>
<accession>A0A6G1X7N4</accession>
<dbReference type="GO" id="GO:0031125">
    <property type="term" value="P:rRNA 3'-end processing"/>
    <property type="evidence" value="ECO:0007669"/>
    <property type="project" value="TreeGrafter"/>
</dbReference>
<dbReference type="Gene3D" id="1.10.3210.10">
    <property type="entry name" value="Hypothetical protein af1432"/>
    <property type="match status" value="1"/>
</dbReference>
<dbReference type="FunFam" id="1.10.3210.10:FF:000008">
    <property type="entry name" value="3'-5' exoribonuclease YhaM"/>
    <property type="match status" value="1"/>
</dbReference>
<dbReference type="CDD" id="cd04492">
    <property type="entry name" value="YhaM_OBF_like"/>
    <property type="match status" value="1"/>
</dbReference>
<dbReference type="SUPFAM" id="SSF109604">
    <property type="entry name" value="HD-domain/PDEase-like"/>
    <property type="match status" value="1"/>
</dbReference>
<dbReference type="InterPro" id="IPR003607">
    <property type="entry name" value="HD/PDEase_dom"/>
</dbReference>
<protein>
    <submittedName>
        <fullName evidence="5">3'-5' exoribonuclease YhaM</fullName>
    </submittedName>
</protein>
<dbReference type="RefSeq" id="WP_153728819.1">
    <property type="nucleotide sequence ID" value="NZ_WJNH01000007.1"/>
</dbReference>
<dbReference type="InterPro" id="IPR004365">
    <property type="entry name" value="NA-bd_OB_tRNA"/>
</dbReference>
<keyword evidence="6" id="KW-1185">Reference proteome</keyword>
<gene>
    <name evidence="5" type="primary">yhaM</name>
    <name evidence="5" type="ORF">GH754_11405</name>
</gene>
<sequence>MLKEIGFVEVGQPFEGFLLIKSASKGVASNGKPFLTLILQDSSGDIEAKLWEATAEDEQTFTQETIIKVTGEITQFRGKPQLKIQKLRPTQPTDGVKLEDFLEKAPVEINELEERLTQVIFEMENPNIQRIVRYFIKKYEKELFLFPAAVKNHHEYVSGLAHHVCTMLNIAKDLKRQYDDINLDLLYAGIILHDLGKLKELSGPVTPSYTLEGKLLGHISIMAEELAQAAQELNIDGEEVLLLKHMILSHHGKGEWGSPKAPILREAELLHLIDFIDARMNMMNRSLEKTKPGEFTDRIFAMDNRSFYKPTFEK</sequence>
<dbReference type="EMBL" id="WJNH01000007">
    <property type="protein sequence ID" value="MRG86915.1"/>
    <property type="molecule type" value="Genomic_DNA"/>
</dbReference>
<dbReference type="NCBIfam" id="NF010007">
    <property type="entry name" value="PRK13480.1"/>
    <property type="match status" value="1"/>
</dbReference>